<accession>A0A974SIH6</accession>
<dbReference type="GO" id="GO:0003677">
    <property type="term" value="F:DNA binding"/>
    <property type="evidence" value="ECO:0007669"/>
    <property type="project" value="UniProtKB-KW"/>
</dbReference>
<dbReference type="InterPro" id="IPR011711">
    <property type="entry name" value="GntR_C"/>
</dbReference>
<evidence type="ECO:0000259" key="5">
    <source>
        <dbReference type="PROSITE" id="PS50949"/>
    </source>
</evidence>
<name>A0A974SIH6_9HYPH</name>
<organism evidence="6 7">
    <name type="scientific">Xanthobacter dioxanivorans</name>
    <dbReference type="NCBI Taxonomy" id="2528964"/>
    <lineage>
        <taxon>Bacteria</taxon>
        <taxon>Pseudomonadati</taxon>
        <taxon>Pseudomonadota</taxon>
        <taxon>Alphaproteobacteria</taxon>
        <taxon>Hyphomicrobiales</taxon>
        <taxon>Xanthobacteraceae</taxon>
        <taxon>Xanthobacter</taxon>
    </lineage>
</organism>
<dbReference type="SUPFAM" id="SSF48008">
    <property type="entry name" value="GntR ligand-binding domain-like"/>
    <property type="match status" value="1"/>
</dbReference>
<dbReference type="SUPFAM" id="SSF46785">
    <property type="entry name" value="Winged helix' DNA-binding domain"/>
    <property type="match status" value="1"/>
</dbReference>
<sequence length="301" mass="33176">MPNSKTKPASRATSAAAGAAKAAALKPNAAKAGRASAAPVRRRATRTGAGADPHDGKPAAVVLDMETAAGEGDPKTLGEGIYARLRSDLIAGRITPGTRLPFRQLSARYEVGIGPLREALVRLASERLVDFEGQRGFMAAPLSLKDLNDLCQLRIQLSCQALRDSIARGGEDWEDEILVALHRLVRSPLPSSSDDNAAIDEWERRHDRFHTSLIAACESRWLLHFCATLSDQCQRYRRFIVLSMAQSYSLFDEVRSQHQAMAEAVLARRADEAEVLLMAHYRDSLARVMEQMESFVRRKRA</sequence>
<feature type="domain" description="HTH gntR-type" evidence="5">
    <location>
        <begin position="75"/>
        <end position="142"/>
    </location>
</feature>
<dbReference type="InterPro" id="IPR008920">
    <property type="entry name" value="TF_FadR/GntR_C"/>
</dbReference>
<dbReference type="InterPro" id="IPR036388">
    <property type="entry name" value="WH-like_DNA-bd_sf"/>
</dbReference>
<evidence type="ECO:0000313" key="7">
    <source>
        <dbReference type="Proteomes" id="UP000596427"/>
    </source>
</evidence>
<evidence type="ECO:0000256" key="4">
    <source>
        <dbReference type="SAM" id="MobiDB-lite"/>
    </source>
</evidence>
<proteinExistence type="predicted"/>
<dbReference type="Gene3D" id="1.20.120.530">
    <property type="entry name" value="GntR ligand-binding domain-like"/>
    <property type="match status" value="1"/>
</dbReference>
<keyword evidence="2" id="KW-0238">DNA-binding</keyword>
<dbReference type="EMBL" id="CP063362">
    <property type="protein sequence ID" value="QRG05378.1"/>
    <property type="molecule type" value="Genomic_DNA"/>
</dbReference>
<feature type="region of interest" description="Disordered" evidence="4">
    <location>
        <begin position="1"/>
        <end position="58"/>
    </location>
</feature>
<keyword evidence="7" id="KW-1185">Reference proteome</keyword>
<gene>
    <name evidence="6" type="ORF">EZH22_20130</name>
</gene>
<dbReference type="InterPro" id="IPR000524">
    <property type="entry name" value="Tscrpt_reg_HTH_GntR"/>
</dbReference>
<protein>
    <submittedName>
        <fullName evidence="6">FCD domain-containing protein</fullName>
    </submittedName>
</protein>
<dbReference type="PANTHER" id="PTHR43537">
    <property type="entry name" value="TRANSCRIPTIONAL REGULATOR, GNTR FAMILY"/>
    <property type="match status" value="1"/>
</dbReference>
<dbReference type="RefSeq" id="WP_203192245.1">
    <property type="nucleotide sequence ID" value="NZ_CP063362.1"/>
</dbReference>
<dbReference type="Pfam" id="PF07729">
    <property type="entry name" value="FCD"/>
    <property type="match status" value="1"/>
</dbReference>
<dbReference type="SMART" id="SM00345">
    <property type="entry name" value="HTH_GNTR"/>
    <property type="match status" value="1"/>
</dbReference>
<reference evidence="6 7" key="1">
    <citation type="submission" date="2020-10" db="EMBL/GenBank/DDBJ databases">
        <title>Degradation of 1,4-Dioxane by Xanthobacter sp. YN2, via a Novel Group-2 Soluble Di-Iron Monooxygenase.</title>
        <authorList>
            <person name="Ma F."/>
            <person name="Wang Y."/>
            <person name="Yang J."/>
            <person name="Guo H."/>
            <person name="Su D."/>
            <person name="Yu L."/>
        </authorList>
    </citation>
    <scope>NUCLEOTIDE SEQUENCE [LARGE SCALE GENOMIC DNA]</scope>
    <source>
        <strain evidence="6 7">YN2</strain>
    </source>
</reference>
<dbReference type="InterPro" id="IPR036390">
    <property type="entry name" value="WH_DNA-bd_sf"/>
</dbReference>
<dbReference type="Proteomes" id="UP000596427">
    <property type="component" value="Chromosome"/>
</dbReference>
<feature type="compositionally biased region" description="Low complexity" evidence="4">
    <location>
        <begin position="1"/>
        <end position="39"/>
    </location>
</feature>
<dbReference type="AlphaFoldDB" id="A0A974SIH6"/>
<evidence type="ECO:0000256" key="1">
    <source>
        <dbReference type="ARBA" id="ARBA00023015"/>
    </source>
</evidence>
<dbReference type="PROSITE" id="PS50949">
    <property type="entry name" value="HTH_GNTR"/>
    <property type="match status" value="1"/>
</dbReference>
<evidence type="ECO:0000256" key="2">
    <source>
        <dbReference type="ARBA" id="ARBA00023125"/>
    </source>
</evidence>
<dbReference type="KEGG" id="xdi:EZH22_20130"/>
<dbReference type="PANTHER" id="PTHR43537:SF20">
    <property type="entry name" value="HTH-TYPE TRANSCRIPTIONAL REPRESSOR GLAR"/>
    <property type="match status" value="1"/>
</dbReference>
<keyword evidence="1" id="KW-0805">Transcription regulation</keyword>
<evidence type="ECO:0000313" key="6">
    <source>
        <dbReference type="EMBL" id="QRG05378.1"/>
    </source>
</evidence>
<dbReference type="Gene3D" id="1.10.10.10">
    <property type="entry name" value="Winged helix-like DNA-binding domain superfamily/Winged helix DNA-binding domain"/>
    <property type="match status" value="1"/>
</dbReference>
<dbReference type="SMART" id="SM00895">
    <property type="entry name" value="FCD"/>
    <property type="match status" value="1"/>
</dbReference>
<keyword evidence="3" id="KW-0804">Transcription</keyword>
<evidence type="ECO:0000256" key="3">
    <source>
        <dbReference type="ARBA" id="ARBA00023163"/>
    </source>
</evidence>
<dbReference type="Pfam" id="PF00392">
    <property type="entry name" value="GntR"/>
    <property type="match status" value="1"/>
</dbReference>
<dbReference type="GO" id="GO:0003700">
    <property type="term" value="F:DNA-binding transcription factor activity"/>
    <property type="evidence" value="ECO:0007669"/>
    <property type="project" value="InterPro"/>
</dbReference>